<evidence type="ECO:0000313" key="2">
    <source>
        <dbReference type="Proteomes" id="UP001501470"/>
    </source>
</evidence>
<sequence length="79" mass="8044">MNPERHFGDTGARFAALMVATGTQLLAPGTGVDVPWAQAYATAWDVAAPLPAVRLPVGEAAGQVLADPIVAAAPLLQLP</sequence>
<evidence type="ECO:0000313" key="1">
    <source>
        <dbReference type="EMBL" id="GAA1501421.1"/>
    </source>
</evidence>
<gene>
    <name evidence="1" type="ORF">GCM10009827_010790</name>
</gene>
<organism evidence="1 2">
    <name type="scientific">Dactylosporangium maewongense</name>
    <dbReference type="NCBI Taxonomy" id="634393"/>
    <lineage>
        <taxon>Bacteria</taxon>
        <taxon>Bacillati</taxon>
        <taxon>Actinomycetota</taxon>
        <taxon>Actinomycetes</taxon>
        <taxon>Micromonosporales</taxon>
        <taxon>Micromonosporaceae</taxon>
        <taxon>Dactylosporangium</taxon>
    </lineage>
</organism>
<dbReference type="Proteomes" id="UP001501470">
    <property type="component" value="Unassembled WGS sequence"/>
</dbReference>
<dbReference type="EMBL" id="BAAAQD010000001">
    <property type="protein sequence ID" value="GAA1501421.1"/>
    <property type="molecule type" value="Genomic_DNA"/>
</dbReference>
<name>A0ABN1ZNK4_9ACTN</name>
<protein>
    <submittedName>
        <fullName evidence="1">Uncharacterized protein</fullName>
    </submittedName>
</protein>
<dbReference type="RefSeq" id="WP_344500063.1">
    <property type="nucleotide sequence ID" value="NZ_BAAAQD010000001.1"/>
</dbReference>
<reference evidence="1 2" key="1">
    <citation type="journal article" date="2019" name="Int. J. Syst. Evol. Microbiol.">
        <title>The Global Catalogue of Microorganisms (GCM) 10K type strain sequencing project: providing services to taxonomists for standard genome sequencing and annotation.</title>
        <authorList>
            <consortium name="The Broad Institute Genomics Platform"/>
            <consortium name="The Broad Institute Genome Sequencing Center for Infectious Disease"/>
            <person name="Wu L."/>
            <person name="Ma J."/>
        </authorList>
    </citation>
    <scope>NUCLEOTIDE SEQUENCE [LARGE SCALE GENOMIC DNA]</scope>
    <source>
        <strain evidence="1 2">JCM 15933</strain>
    </source>
</reference>
<proteinExistence type="predicted"/>
<keyword evidence="2" id="KW-1185">Reference proteome</keyword>
<comment type="caution">
    <text evidence="1">The sequence shown here is derived from an EMBL/GenBank/DDBJ whole genome shotgun (WGS) entry which is preliminary data.</text>
</comment>
<accession>A0ABN1ZNK4</accession>